<dbReference type="SUPFAM" id="SSF54695">
    <property type="entry name" value="POZ domain"/>
    <property type="match status" value="1"/>
</dbReference>
<protein>
    <recommendedName>
        <fullName evidence="6">BTB domain-containing protein</fullName>
    </recommendedName>
</protein>
<organism evidence="4 5">
    <name type="scientific">Anopheles albimanus</name>
    <name type="common">New world malaria mosquito</name>
    <dbReference type="NCBI Taxonomy" id="7167"/>
    <lineage>
        <taxon>Eukaryota</taxon>
        <taxon>Metazoa</taxon>
        <taxon>Ecdysozoa</taxon>
        <taxon>Arthropoda</taxon>
        <taxon>Hexapoda</taxon>
        <taxon>Insecta</taxon>
        <taxon>Pterygota</taxon>
        <taxon>Neoptera</taxon>
        <taxon>Endopterygota</taxon>
        <taxon>Diptera</taxon>
        <taxon>Nematocera</taxon>
        <taxon>Culicoidea</taxon>
        <taxon>Culicidae</taxon>
        <taxon>Anophelinae</taxon>
        <taxon>Anopheles</taxon>
    </lineage>
</organism>
<dbReference type="PRINTS" id="PR00501">
    <property type="entry name" value="KELCHREPEAT"/>
</dbReference>
<dbReference type="Gene3D" id="3.30.710.10">
    <property type="entry name" value="Potassium Channel Kv1.1, Chain A"/>
    <property type="match status" value="1"/>
</dbReference>
<evidence type="ECO:0008006" key="6">
    <source>
        <dbReference type="Google" id="ProtNLM"/>
    </source>
</evidence>
<name>A0A182FR03_ANOAL</name>
<feature type="compositionally biased region" description="Acidic residues" evidence="3">
    <location>
        <begin position="1138"/>
        <end position="1147"/>
    </location>
</feature>
<proteinExistence type="predicted"/>
<keyword evidence="1" id="KW-0880">Kelch repeat</keyword>
<dbReference type="VEuPathDB" id="VectorBase:AALB20_027383"/>
<dbReference type="InterPro" id="IPR036910">
    <property type="entry name" value="HMG_box_dom_sf"/>
</dbReference>
<dbReference type="SMART" id="SM00225">
    <property type="entry name" value="BTB"/>
    <property type="match status" value="1"/>
</dbReference>
<evidence type="ECO:0000256" key="1">
    <source>
        <dbReference type="ARBA" id="ARBA00022441"/>
    </source>
</evidence>
<accession>A0A182FR03</accession>
<evidence type="ECO:0000256" key="3">
    <source>
        <dbReference type="SAM" id="MobiDB-lite"/>
    </source>
</evidence>
<dbReference type="Gene3D" id="1.10.30.10">
    <property type="entry name" value="High mobility group box domain"/>
    <property type="match status" value="1"/>
</dbReference>
<dbReference type="PANTHER" id="PTHR45632">
    <property type="entry name" value="LD33804P"/>
    <property type="match status" value="1"/>
</dbReference>
<feature type="compositionally biased region" description="Polar residues" evidence="3">
    <location>
        <begin position="1159"/>
        <end position="1170"/>
    </location>
</feature>
<dbReference type="InterPro" id="IPR009071">
    <property type="entry name" value="HMG_box_dom"/>
</dbReference>
<dbReference type="Gene3D" id="2.120.10.80">
    <property type="entry name" value="Kelch-type beta propeller"/>
    <property type="match status" value="1"/>
</dbReference>
<dbReference type="PROSITE" id="PS50097">
    <property type="entry name" value="BTB"/>
    <property type="match status" value="1"/>
</dbReference>
<keyword evidence="2" id="KW-0677">Repeat</keyword>
<feature type="compositionally biased region" description="Polar residues" evidence="3">
    <location>
        <begin position="391"/>
        <end position="405"/>
    </location>
</feature>
<dbReference type="VEuPathDB" id="VectorBase:AALB20_029836"/>
<dbReference type="InterPro" id="IPR011333">
    <property type="entry name" value="SKP1/BTB/POZ_sf"/>
</dbReference>
<dbReference type="SUPFAM" id="SSF47095">
    <property type="entry name" value="HMG-box"/>
    <property type="match status" value="1"/>
</dbReference>
<sequence length="1170" mass="131685">MFQNHFEKTSMFAGTDMTFPGVGGGTFYKTTANNISNNNSWHYSDGAVVATVVVPQNGLPMGSCSKDLLLVNTNDDTSYQQYGTAQEMVETQTMGQDDDQDGMETPKQPTVATSAAAVPSRPMNAFLMFCKKHRRIVSEHFPKKENRYHTKVLGEWWKQLSKEEKEPYESLAREHKTELYQAGYRWSRQGLEVVVPSSGAQMNSVQRNGIDEETPETRVPEESNDMVDGNLEAARSLLALYNSSNQEEEIPAQPMTEFKLADETQMGALSTLLTMGGGISAPQQPIADGAANLAKEQTKQTVDNPCDMASDLAEPYQNMRQHYLSETNRSDHPMANGGQSNGVLYSRAPRKVKGKLYEQYKQSQQLQAMQARKPSRSPPSSTVTTSDITPNFSPQTIVTPNSPTKVPQVHVSVPRREAVPNASEIARYGRAVQELQQKIKDLPPKRLEDYLAKKVVSKRHRLRHVEVTAIPSIAAIEPVDFGDKPRISGCRKRKGLKEHIIRINSIHGEGMDSDQWPSNESGSSSALLSEIASSEFAASEFAYPKRCISQPTMHALHDMRLSETLCDASIVFPDERHEIRVHRVILSSCSEYFRILFTTALPSDKHTVSIPGISRSAMVEVIQYAYLRQCDLNERNVYEVYAAADFLIIRSLTSYCARFLVDRLRPDNCVTIMLFGRQRLAELVYESAKLFILKHFMKLIGTHADALLQLPVDDVCLLLADEQLNVRDESTVWEFAVRWIDRDPGNRAQHVLRLMKTVRLGLLSTEYFLESVKENPYVLAAEDTKSLIIESLTFLYDLEMISTKGIKEMKTPAIGLPRLPHEVIFTVGGWSEGLPQSIIETYDTRADRWVRIRNEDPHGPRAYYGAAFIGTQLYCIGGYDGVEHFHTCRRFDMVEKVWHEIAPMHFRRCYVSVVALDGLLYAMGGFDGNTRHNTVERYNPHTNQWTLVATMNSMRSDADACVLEGLIYITGGFDGHECLATVESYDPRTNQWSLLPQMLSRRSGVSCTALDGFVYVVGGFNGLTRLDTCERYDPILRQWTACPSMYHRRSNFGLETIDGMLFAIGGYDGVSATAYVECYSPKSEEWYEATDLGRLRSAFRAVTVSDLPNVRDYLHANKENLLNELYQNRRAAVLADERIDEETEEEDQGQREGEEQEAGSDTASSSEDVD</sequence>
<feature type="region of interest" description="Disordered" evidence="3">
    <location>
        <begin position="1136"/>
        <end position="1170"/>
    </location>
</feature>
<dbReference type="SUPFAM" id="SSF117281">
    <property type="entry name" value="Kelch motif"/>
    <property type="match status" value="1"/>
</dbReference>
<dbReference type="Gene3D" id="1.25.40.420">
    <property type="match status" value="1"/>
</dbReference>
<dbReference type="GO" id="GO:0003677">
    <property type="term" value="F:DNA binding"/>
    <property type="evidence" value="ECO:0007669"/>
    <property type="project" value="UniProtKB-UniRule"/>
</dbReference>
<dbReference type="Proteomes" id="UP000069272">
    <property type="component" value="Chromosome 2R"/>
</dbReference>
<dbReference type="Pfam" id="PF00505">
    <property type="entry name" value="HMG_box"/>
    <property type="match status" value="1"/>
</dbReference>
<dbReference type="VEuPathDB" id="VectorBase:AALB017551"/>
<dbReference type="GO" id="GO:0005634">
    <property type="term" value="C:nucleus"/>
    <property type="evidence" value="ECO:0007669"/>
    <property type="project" value="UniProtKB-UniRule"/>
</dbReference>
<dbReference type="InterPro" id="IPR006652">
    <property type="entry name" value="Kelch_1"/>
</dbReference>
<dbReference type="EnsemblMetazoa" id="AALB008976-RA">
    <property type="protein sequence ID" value="AALB008976-PA"/>
    <property type="gene ID" value="AALB008976"/>
</dbReference>
<evidence type="ECO:0000256" key="2">
    <source>
        <dbReference type="ARBA" id="ARBA00022737"/>
    </source>
</evidence>
<dbReference type="PANTHER" id="PTHR45632:SF3">
    <property type="entry name" value="KELCH-LIKE PROTEIN 32"/>
    <property type="match status" value="1"/>
</dbReference>
<dbReference type="InterPro" id="IPR011705">
    <property type="entry name" value="BACK"/>
</dbReference>
<reference evidence="4" key="2">
    <citation type="submission" date="2022-08" db="UniProtKB">
        <authorList>
            <consortium name="EnsemblMetazoa"/>
        </authorList>
    </citation>
    <scope>IDENTIFICATION</scope>
    <source>
        <strain evidence="4">STECLA/ALBI9_A</strain>
    </source>
</reference>
<evidence type="ECO:0000313" key="4">
    <source>
        <dbReference type="EnsemblMetazoa" id="AALB008976-PA"/>
    </source>
</evidence>
<dbReference type="GO" id="GO:0003779">
    <property type="term" value="F:actin binding"/>
    <property type="evidence" value="ECO:0007669"/>
    <property type="project" value="UniProtKB-KW"/>
</dbReference>
<dbReference type="STRING" id="7167.A0A182FR03"/>
<evidence type="ECO:0000313" key="5">
    <source>
        <dbReference type="Proteomes" id="UP000069272"/>
    </source>
</evidence>
<dbReference type="AlphaFoldDB" id="A0A182FR03"/>
<keyword evidence="5" id="KW-1185">Reference proteome</keyword>
<reference evidence="4 5" key="1">
    <citation type="journal article" date="2017" name="G3 (Bethesda)">
        <title>The Physical Genome Mapping of Anopheles albimanus Corrected Scaffold Misassemblies and Identified Interarm Rearrangements in Genus Anopheles.</title>
        <authorList>
            <person name="Artemov G.N."/>
            <person name="Peery A.N."/>
            <person name="Jiang X."/>
            <person name="Tu Z."/>
            <person name="Stegniy V.N."/>
            <person name="Sharakhova M.V."/>
            <person name="Sharakhov I.V."/>
        </authorList>
    </citation>
    <scope>NUCLEOTIDE SEQUENCE [LARGE SCALE GENOMIC DNA]</scope>
    <source>
        <strain evidence="4 5">ALBI9_A</strain>
    </source>
</reference>
<dbReference type="InterPro" id="IPR000210">
    <property type="entry name" value="BTB/POZ_dom"/>
</dbReference>
<dbReference type="Pfam" id="PF07707">
    <property type="entry name" value="BACK"/>
    <property type="match status" value="1"/>
</dbReference>
<dbReference type="SMART" id="SM00612">
    <property type="entry name" value="Kelch"/>
    <property type="match status" value="6"/>
</dbReference>
<dbReference type="SMART" id="SM00875">
    <property type="entry name" value="BACK"/>
    <property type="match status" value="1"/>
</dbReference>
<dbReference type="InterPro" id="IPR015915">
    <property type="entry name" value="Kelch-typ_b-propeller"/>
</dbReference>
<dbReference type="Pfam" id="PF01344">
    <property type="entry name" value="Kelch_1"/>
    <property type="match status" value="5"/>
</dbReference>
<dbReference type="PROSITE" id="PS50118">
    <property type="entry name" value="HMG_BOX_2"/>
    <property type="match status" value="1"/>
</dbReference>
<feature type="compositionally biased region" description="Low complexity" evidence="3">
    <location>
        <begin position="378"/>
        <end position="390"/>
    </location>
</feature>
<dbReference type="Pfam" id="PF00651">
    <property type="entry name" value="BTB"/>
    <property type="match status" value="1"/>
</dbReference>
<dbReference type="VEuPathDB" id="VectorBase:AALB017552"/>
<dbReference type="SMART" id="SM00398">
    <property type="entry name" value="HMG"/>
    <property type="match status" value="1"/>
</dbReference>
<feature type="region of interest" description="Disordered" evidence="3">
    <location>
        <begin position="362"/>
        <end position="408"/>
    </location>
</feature>